<proteinExistence type="predicted"/>
<organism evidence="2">
    <name type="scientific">hydrothermal vent metagenome</name>
    <dbReference type="NCBI Taxonomy" id="652676"/>
    <lineage>
        <taxon>unclassified sequences</taxon>
        <taxon>metagenomes</taxon>
        <taxon>ecological metagenomes</taxon>
    </lineage>
</organism>
<feature type="transmembrane region" description="Helical" evidence="1">
    <location>
        <begin position="123"/>
        <end position="143"/>
    </location>
</feature>
<evidence type="ECO:0000313" key="2">
    <source>
        <dbReference type="EMBL" id="VAX20334.1"/>
    </source>
</evidence>
<protein>
    <submittedName>
        <fullName evidence="2">Predicted manganese transporter, 11 TMS</fullName>
    </submittedName>
</protein>
<keyword evidence="1" id="KW-0472">Membrane</keyword>
<dbReference type="Pfam" id="PF11449">
    <property type="entry name" value="ArsP_2"/>
    <property type="match status" value="1"/>
</dbReference>
<dbReference type="EMBL" id="UOGD01000165">
    <property type="protein sequence ID" value="VAX20334.1"/>
    <property type="molecule type" value="Genomic_DNA"/>
</dbReference>
<name>A0A3B1C8Q2_9ZZZZ</name>
<feature type="transmembrane region" description="Helical" evidence="1">
    <location>
        <begin position="92"/>
        <end position="111"/>
    </location>
</feature>
<feature type="transmembrane region" description="Helical" evidence="1">
    <location>
        <begin position="216"/>
        <end position="235"/>
    </location>
</feature>
<evidence type="ECO:0000256" key="1">
    <source>
        <dbReference type="SAM" id="Phobius"/>
    </source>
</evidence>
<dbReference type="AlphaFoldDB" id="A0A3B1C8Q2"/>
<dbReference type="InterPro" id="IPR021552">
    <property type="entry name" value="ArsP_2"/>
</dbReference>
<keyword evidence="1" id="KW-1133">Transmembrane helix</keyword>
<feature type="transmembrane region" description="Helical" evidence="1">
    <location>
        <begin position="175"/>
        <end position="196"/>
    </location>
</feature>
<reference evidence="2" key="1">
    <citation type="submission" date="2018-06" db="EMBL/GenBank/DDBJ databases">
        <authorList>
            <person name="Zhirakovskaya E."/>
        </authorList>
    </citation>
    <scope>NUCLEOTIDE SEQUENCE</scope>
</reference>
<accession>A0A3B1C8Q2</accession>
<keyword evidence="1" id="KW-0812">Transmembrane</keyword>
<feature type="transmembrane region" description="Helical" evidence="1">
    <location>
        <begin position="62"/>
        <end position="80"/>
    </location>
</feature>
<gene>
    <name evidence="2" type="ORF">MNBD_IGNAVI01-1584</name>
</gene>
<sequence length="236" mass="26480">LTLLIAAIGLVVGYFTDVIFKKFNYTVKLELHGFEVHENEVLPSFSPKDIAAQLRSMSFPRALLIGILSLFLLLFLSGYTEPHEWNWIKVTLLAVTIFALFVVITVPDHFLEEHLWKHVLKKHLLRIFLWTFGTLLVIHYLQMFLDIDAWIQTNIWIVLIIAVLIGIIPESGPHLIFVTLFAAGSLPFAILLASSIVQDGHGTIPLLAVSKKNFVVLKLINVFAGLVVGGMGLLFI</sequence>
<feature type="transmembrane region" description="Helical" evidence="1">
    <location>
        <begin position="149"/>
        <end position="168"/>
    </location>
</feature>
<feature type="non-terminal residue" evidence="2">
    <location>
        <position position="1"/>
    </location>
</feature>